<dbReference type="Pfam" id="PF01861">
    <property type="entry name" value="BpsA_C"/>
    <property type="match status" value="1"/>
</dbReference>
<organism evidence="3 4">
    <name type="scientific">Methanocaldococcus infernus (strain DSM 11812 / JCM 15783 / ME)</name>
    <dbReference type="NCBI Taxonomy" id="573063"/>
    <lineage>
        <taxon>Archaea</taxon>
        <taxon>Methanobacteriati</taxon>
        <taxon>Methanobacteriota</taxon>
        <taxon>Methanomada group</taxon>
        <taxon>Methanococci</taxon>
        <taxon>Methanococcales</taxon>
        <taxon>Methanocaldococcaceae</taxon>
        <taxon>Methanocaldococcus</taxon>
    </lineage>
</organism>
<dbReference type="RefSeq" id="WP_013100828.1">
    <property type="nucleotide sequence ID" value="NC_014122.1"/>
</dbReference>
<accession>D5VU30</accession>
<dbReference type="Gene3D" id="1.10.10.10">
    <property type="entry name" value="Winged helix-like DNA-binding domain superfamily/Winged helix DNA-binding domain"/>
    <property type="match status" value="1"/>
</dbReference>
<keyword evidence="1" id="KW-0620">Polyamine biosynthesis</keyword>
<dbReference type="STRING" id="573063.Metin_1435"/>
<sequence length="350" mass="40500">MKDLLEKVREVSEIPVYEKSIENVLSSILLTGDFWKIVEYSEEPLPLVADIIRVLEKEGLVKIEDEIKLTEKGLSFIKEYGIGKKEINVCECCEGRGISLKNYKELLEKFKEITKDRPLPKHEYDQGFVTPECTVARVALMNSRGDLFNKDVLVLGDDDLTSIALMLSNLPRRIVAVDIDERLMNFIKEVADELKFKNIEVITLDLRKPLPEGYKRSFDTFITDPPETVFAIKTFIGRGISALKGERRAGYFGITRRESSLDKWREIQRILINDFNVVITDIIKDFNHYINWGYEEETRAWKLAPIKKKPKDIWYKSYMFRIETLKGSKGFEEEVEVGSELYNDAESSTT</sequence>
<dbReference type="PIRSF" id="PIRSF005895">
    <property type="entry name" value="UCP005895_mtase"/>
    <property type="match status" value="1"/>
</dbReference>
<comment type="pathway">
    <text evidence="1">Amine and polyamine biosynthesis.</text>
</comment>
<dbReference type="HOGENOM" id="CLU_042160_0_0_2"/>
<dbReference type="InterPro" id="IPR014435">
    <property type="entry name" value="BpsA"/>
</dbReference>
<dbReference type="EC" id="2.5.1.128" evidence="1"/>
<dbReference type="KEGG" id="mif:Metin_1435"/>
<dbReference type="OrthoDB" id="358909at2157"/>
<comment type="subcellular location">
    <subcellularLocation>
        <location evidence="1">Cytoplasm</location>
    </subcellularLocation>
</comment>
<gene>
    <name evidence="1" type="primary">bpsA</name>
    <name evidence="3" type="ordered locus">Metin_1435</name>
</gene>
<dbReference type="InterPro" id="IPR002723">
    <property type="entry name" value="BpsA_C"/>
</dbReference>
<dbReference type="SUPFAM" id="SSF53335">
    <property type="entry name" value="S-adenosyl-L-methionine-dependent methyltransferases"/>
    <property type="match status" value="1"/>
</dbReference>
<dbReference type="PANTHER" id="PTHR23290:SF0">
    <property type="entry name" value="RRNA N6-ADENOSINE-METHYLTRANSFERASE METTL5"/>
    <property type="match status" value="1"/>
</dbReference>
<dbReference type="InterPro" id="IPR036388">
    <property type="entry name" value="WH-like_DNA-bd_sf"/>
</dbReference>
<dbReference type="Proteomes" id="UP000002061">
    <property type="component" value="Chromosome"/>
</dbReference>
<dbReference type="eggNOG" id="arCOG00913">
    <property type="taxonomic scope" value="Archaea"/>
</dbReference>
<reference evidence="3" key="1">
    <citation type="submission" date="2010-04" db="EMBL/GenBank/DDBJ databases">
        <title>Complete sequence of Methanocaldococcus infernus ME.</title>
        <authorList>
            <consortium name="US DOE Joint Genome Institute"/>
            <person name="Lucas S."/>
            <person name="Copeland A."/>
            <person name="Lapidus A."/>
            <person name="Cheng J.-F."/>
            <person name="Bruce D."/>
            <person name="Goodwin L."/>
            <person name="Pitluck S."/>
            <person name="Munk A.C."/>
            <person name="Detter J.C."/>
            <person name="Han C."/>
            <person name="Tapia R."/>
            <person name="Land M."/>
            <person name="Hauser L."/>
            <person name="Kyrpides N."/>
            <person name="Mikhailova N."/>
            <person name="Sieprawska-Lupa M."/>
            <person name="Whitman W.B."/>
            <person name="Woyke T."/>
        </authorList>
    </citation>
    <scope>NUCLEOTIDE SEQUENCE [LARGE SCALE GENOMIC DNA]</scope>
    <source>
        <strain evidence="3">ME</strain>
    </source>
</reference>
<dbReference type="HAMAP" id="MF_01947">
    <property type="entry name" value="Aminopropyltransf_BpsA"/>
    <property type="match status" value="1"/>
</dbReference>
<dbReference type="GO" id="GO:0016765">
    <property type="term" value="F:transferase activity, transferring alkyl or aryl (other than methyl) groups"/>
    <property type="evidence" value="ECO:0007669"/>
    <property type="project" value="UniProtKB-UniRule"/>
</dbReference>
<proteinExistence type="inferred from homology"/>
<comment type="catalytic activity">
    <reaction evidence="1">
        <text>2 S-adenosyl 3-(methylsulfanyl)propylamine + spermidine = N(4)-bis(aminopropyl)spermidine + 2 S-methyl-5'-thioadenosine + 2 H(+)</text>
        <dbReference type="Rhea" id="RHEA:44132"/>
        <dbReference type="ChEBI" id="CHEBI:15378"/>
        <dbReference type="ChEBI" id="CHEBI:17509"/>
        <dbReference type="ChEBI" id="CHEBI:57443"/>
        <dbReference type="ChEBI" id="CHEBI:57834"/>
        <dbReference type="ChEBI" id="CHEBI:82771"/>
        <dbReference type="EC" id="2.5.1.128"/>
    </reaction>
</comment>
<keyword evidence="1" id="KW-0963">Cytoplasm</keyword>
<dbReference type="GeneID" id="9132474"/>
<evidence type="ECO:0000313" key="4">
    <source>
        <dbReference type="Proteomes" id="UP000002061"/>
    </source>
</evidence>
<protein>
    <recommendedName>
        <fullName evidence="1">N(4)-bis(aminopropyl)spermidine synthase</fullName>
        <ecNumber evidence="1">2.5.1.128</ecNumber>
    </recommendedName>
    <alternativeName>
        <fullName evidence="1">Branched-chain polyamine synthase A</fullName>
    </alternativeName>
</protein>
<keyword evidence="4" id="KW-1185">Reference proteome</keyword>
<comment type="similarity">
    <text evidence="1">Belongs to the branched-chain polyamine synthase family.</text>
</comment>
<dbReference type="InterPro" id="IPR051720">
    <property type="entry name" value="rRNA_MeTrfase/Polyamine_Synth"/>
</dbReference>
<dbReference type="PANTHER" id="PTHR23290">
    <property type="entry name" value="RRNA N6-ADENOSINE-METHYLTRANSFERASE METTL5"/>
    <property type="match status" value="1"/>
</dbReference>
<name>D5VU30_METIM</name>
<dbReference type="AlphaFoldDB" id="D5VU30"/>
<comment type="function">
    <text evidence="1">Involved in the biosynthesis of branched-chain polyamines, which support the growth of thermophiles under high-temperature conditions. Catalyzes the sequential condensation of spermidine with the aminopropyl groups of decarboxylated S-adenosylmethionines to produce N(4)-bis(aminopropyl)spermidine via N(4)-aminopropylspermidine.</text>
</comment>
<dbReference type="CDD" id="cd02440">
    <property type="entry name" value="AdoMet_MTases"/>
    <property type="match status" value="1"/>
</dbReference>
<dbReference type="EMBL" id="CP002009">
    <property type="protein sequence ID" value="ADG14083.1"/>
    <property type="molecule type" value="Genomic_DNA"/>
</dbReference>
<evidence type="ECO:0000313" key="3">
    <source>
        <dbReference type="EMBL" id="ADG14083.1"/>
    </source>
</evidence>
<evidence type="ECO:0000259" key="2">
    <source>
        <dbReference type="Pfam" id="PF01861"/>
    </source>
</evidence>
<dbReference type="InterPro" id="IPR029063">
    <property type="entry name" value="SAM-dependent_MTases_sf"/>
</dbReference>
<keyword evidence="1" id="KW-0808">Transferase</keyword>
<evidence type="ECO:0000256" key="1">
    <source>
        <dbReference type="HAMAP-Rule" id="MF_01947"/>
    </source>
</evidence>
<dbReference type="Gene3D" id="3.40.50.150">
    <property type="entry name" value="Vaccinia Virus protein VP39"/>
    <property type="match status" value="1"/>
</dbReference>
<dbReference type="GO" id="GO:0005737">
    <property type="term" value="C:cytoplasm"/>
    <property type="evidence" value="ECO:0007669"/>
    <property type="project" value="UniProtKB-SubCell"/>
</dbReference>
<dbReference type="GO" id="GO:0006596">
    <property type="term" value="P:polyamine biosynthetic process"/>
    <property type="evidence" value="ECO:0007669"/>
    <property type="project" value="UniProtKB-UniRule"/>
</dbReference>
<feature type="domain" description="N(4)-bis(aminopropyl)spermidine synthase C-terminal" evidence="2">
    <location>
        <begin position="105"/>
        <end position="349"/>
    </location>
</feature>